<evidence type="ECO:0000313" key="1">
    <source>
        <dbReference type="EMBL" id="SVA96930.1"/>
    </source>
</evidence>
<reference evidence="1" key="1">
    <citation type="submission" date="2018-05" db="EMBL/GenBank/DDBJ databases">
        <authorList>
            <person name="Lanie J.A."/>
            <person name="Ng W.-L."/>
            <person name="Kazmierczak K.M."/>
            <person name="Andrzejewski T.M."/>
            <person name="Davidsen T.M."/>
            <person name="Wayne K.J."/>
            <person name="Tettelin H."/>
            <person name="Glass J.I."/>
            <person name="Rusch D."/>
            <person name="Podicherti R."/>
            <person name="Tsui H.-C.T."/>
            <person name="Winkler M.E."/>
        </authorList>
    </citation>
    <scope>NUCLEOTIDE SEQUENCE</scope>
</reference>
<protein>
    <submittedName>
        <fullName evidence="1">Uncharacterized protein</fullName>
    </submittedName>
</protein>
<sequence>MPHQFVGTVKINGTTAPDGTVVTATIDGVETATAIVTGGNYQLKIRAAQGLPDPTGKTIKFTVDGQNANESQLFQAGGGTELNLTVTLVPPDVGAKDWFPNWSPFLSQTPPSPGNGPKLSGVAPNTAYPRQLVSLKGETAGTRVVWDVGSSREADVSPVAPITKDYFQIPAGASPGVHKVAIRNSSGTSNAVKVTVLAPSGDFPAPRIEDVVLRLQPSGKWILMLTAANLDADATVTVDSTQADSALISGLPISYMK</sequence>
<dbReference type="AlphaFoldDB" id="A0A382A5X7"/>
<dbReference type="EMBL" id="UINC01024043">
    <property type="protein sequence ID" value="SVA96930.1"/>
    <property type="molecule type" value="Genomic_DNA"/>
</dbReference>
<organism evidence="1">
    <name type="scientific">marine metagenome</name>
    <dbReference type="NCBI Taxonomy" id="408172"/>
    <lineage>
        <taxon>unclassified sequences</taxon>
        <taxon>metagenomes</taxon>
        <taxon>ecological metagenomes</taxon>
    </lineage>
</organism>
<gene>
    <name evidence="1" type="ORF">METZ01_LOCUS149784</name>
</gene>
<name>A0A382A5X7_9ZZZZ</name>
<proteinExistence type="predicted"/>
<accession>A0A382A5X7</accession>
<feature type="non-terminal residue" evidence="1">
    <location>
        <position position="257"/>
    </location>
</feature>